<organism evidence="1">
    <name type="scientific">marine sediment metagenome</name>
    <dbReference type="NCBI Taxonomy" id="412755"/>
    <lineage>
        <taxon>unclassified sequences</taxon>
        <taxon>metagenomes</taxon>
        <taxon>ecological metagenomes</taxon>
    </lineage>
</organism>
<evidence type="ECO:0000313" key="1">
    <source>
        <dbReference type="EMBL" id="KKM18575.1"/>
    </source>
</evidence>
<comment type="caution">
    <text evidence="1">The sequence shown here is derived from an EMBL/GenBank/DDBJ whole genome shotgun (WGS) entry which is preliminary data.</text>
</comment>
<proteinExistence type="predicted"/>
<sequence>MSIIQRFADGMQAPLRVDETGALAMFLSNEGNGVVPAPPTKKRRRKLPFVSQHLMRKHHRLD</sequence>
<gene>
    <name evidence="1" type="ORF">LCGC14_1664270</name>
</gene>
<protein>
    <submittedName>
        <fullName evidence="1">Uncharacterized protein</fullName>
    </submittedName>
</protein>
<accession>A0A0F9KT53</accession>
<reference evidence="1" key="1">
    <citation type="journal article" date="2015" name="Nature">
        <title>Complex archaea that bridge the gap between prokaryotes and eukaryotes.</title>
        <authorList>
            <person name="Spang A."/>
            <person name="Saw J.H."/>
            <person name="Jorgensen S.L."/>
            <person name="Zaremba-Niedzwiedzka K."/>
            <person name="Martijn J."/>
            <person name="Lind A.E."/>
            <person name="van Eijk R."/>
            <person name="Schleper C."/>
            <person name="Guy L."/>
            <person name="Ettema T.J."/>
        </authorList>
    </citation>
    <scope>NUCLEOTIDE SEQUENCE</scope>
</reference>
<dbReference type="EMBL" id="LAZR01014190">
    <property type="protein sequence ID" value="KKM18575.1"/>
    <property type="molecule type" value="Genomic_DNA"/>
</dbReference>
<name>A0A0F9KT53_9ZZZZ</name>
<dbReference type="AlphaFoldDB" id="A0A0F9KT53"/>